<evidence type="ECO:0000313" key="1">
    <source>
        <dbReference type="EMBL" id="MDT0581440.1"/>
    </source>
</evidence>
<name>A0AAW8R011_9ALTE</name>
<evidence type="ECO:0000313" key="2">
    <source>
        <dbReference type="Proteomes" id="UP001249020"/>
    </source>
</evidence>
<keyword evidence="2" id="KW-1185">Reference proteome</keyword>
<organism evidence="1 2">
    <name type="scientific">Brumicola blandensis</name>
    <dbReference type="NCBI Taxonomy" id="3075611"/>
    <lineage>
        <taxon>Bacteria</taxon>
        <taxon>Pseudomonadati</taxon>
        <taxon>Pseudomonadota</taxon>
        <taxon>Gammaproteobacteria</taxon>
        <taxon>Alteromonadales</taxon>
        <taxon>Alteromonadaceae</taxon>
        <taxon>Brumicola</taxon>
    </lineage>
</organism>
<dbReference type="Proteomes" id="UP001249020">
    <property type="component" value="Unassembled WGS sequence"/>
</dbReference>
<gene>
    <name evidence="1" type="ORF">RM544_02745</name>
</gene>
<dbReference type="RefSeq" id="WP_311360241.1">
    <property type="nucleotide sequence ID" value="NZ_JAVRIE010000001.1"/>
</dbReference>
<reference evidence="1 2" key="1">
    <citation type="submission" date="2023-09" db="EMBL/GenBank/DDBJ databases">
        <authorList>
            <person name="Rey-Velasco X."/>
        </authorList>
    </citation>
    <scope>NUCLEOTIDE SEQUENCE [LARGE SCALE GENOMIC DNA]</scope>
    <source>
        <strain evidence="1 2">W409</strain>
    </source>
</reference>
<dbReference type="Gene3D" id="1.10.238.160">
    <property type="match status" value="1"/>
</dbReference>
<dbReference type="EMBL" id="JAVRIE010000001">
    <property type="protein sequence ID" value="MDT0581440.1"/>
    <property type="molecule type" value="Genomic_DNA"/>
</dbReference>
<sequence length="60" mass="7065">MQFLSVKSIAHRYDIAISTVWLRVKEGKIPKPIKLHGTSTRWKLEDLEKWESKESQKAEL</sequence>
<accession>A0AAW8R011</accession>
<protein>
    <submittedName>
        <fullName evidence="1">AlpA family phage regulatory protein</fullName>
    </submittedName>
</protein>
<comment type="caution">
    <text evidence="1">The sequence shown here is derived from an EMBL/GenBank/DDBJ whole genome shotgun (WGS) entry which is preliminary data.</text>
</comment>
<proteinExistence type="predicted"/>
<dbReference type="AlphaFoldDB" id="A0AAW8R011"/>